<organism evidence="1">
    <name type="scientific">marine sediment metagenome</name>
    <dbReference type="NCBI Taxonomy" id="412755"/>
    <lineage>
        <taxon>unclassified sequences</taxon>
        <taxon>metagenomes</taxon>
        <taxon>ecological metagenomes</taxon>
    </lineage>
</organism>
<protein>
    <recommendedName>
        <fullName evidence="2">Bacterial mobilisation domain-containing protein</fullName>
    </recommendedName>
</protein>
<sequence>MAMNKGGRKALGDGKREHRIMLRFNTTELEQIKGILKSYDLDYNKRGVVGPFLRQTILNREAAEERKLPEMSANLIYQINKIGTNINQLVTVARSKNLRSPSAKLDAELERSNLLLNKIFELLKEKLA</sequence>
<comment type="caution">
    <text evidence="1">The sequence shown here is derived from an EMBL/GenBank/DDBJ whole genome shotgun (WGS) entry which is preliminary data.</text>
</comment>
<evidence type="ECO:0008006" key="2">
    <source>
        <dbReference type="Google" id="ProtNLM"/>
    </source>
</evidence>
<name>A0A0F9MA65_9ZZZZ</name>
<evidence type="ECO:0000313" key="1">
    <source>
        <dbReference type="EMBL" id="KKM66017.1"/>
    </source>
</evidence>
<dbReference type="EMBL" id="LAZR01010616">
    <property type="protein sequence ID" value="KKM66017.1"/>
    <property type="molecule type" value="Genomic_DNA"/>
</dbReference>
<proteinExistence type="predicted"/>
<reference evidence="1" key="1">
    <citation type="journal article" date="2015" name="Nature">
        <title>Complex archaea that bridge the gap between prokaryotes and eukaryotes.</title>
        <authorList>
            <person name="Spang A."/>
            <person name="Saw J.H."/>
            <person name="Jorgensen S.L."/>
            <person name="Zaremba-Niedzwiedzka K."/>
            <person name="Martijn J."/>
            <person name="Lind A.E."/>
            <person name="van Eijk R."/>
            <person name="Schleper C."/>
            <person name="Guy L."/>
            <person name="Ettema T.J."/>
        </authorList>
    </citation>
    <scope>NUCLEOTIDE SEQUENCE</scope>
</reference>
<gene>
    <name evidence="1" type="ORF">LCGC14_1485410</name>
</gene>
<dbReference type="AlphaFoldDB" id="A0A0F9MA65"/>
<accession>A0A0F9MA65</accession>